<evidence type="ECO:0000313" key="1">
    <source>
        <dbReference type="EMBL" id="QQP57060.1"/>
    </source>
</evidence>
<keyword evidence="2" id="KW-1185">Reference proteome</keyword>
<organism evidence="1 2">
    <name type="scientific">Caligus rogercresseyi</name>
    <name type="common">Sea louse</name>
    <dbReference type="NCBI Taxonomy" id="217165"/>
    <lineage>
        <taxon>Eukaryota</taxon>
        <taxon>Metazoa</taxon>
        <taxon>Ecdysozoa</taxon>
        <taxon>Arthropoda</taxon>
        <taxon>Crustacea</taxon>
        <taxon>Multicrustacea</taxon>
        <taxon>Hexanauplia</taxon>
        <taxon>Copepoda</taxon>
        <taxon>Siphonostomatoida</taxon>
        <taxon>Caligidae</taxon>
        <taxon>Caligus</taxon>
    </lineage>
</organism>
<sequence>MTTLLESLNSDESKSIPPECLSIGNVLILKSPSKLNTYRLPHQSPIGSINLSESVQCMTAIESRDLSSFSSGMPRVPLHF</sequence>
<name>A0A7T8KJE4_CALRO</name>
<reference evidence="2" key="1">
    <citation type="submission" date="2021-01" db="EMBL/GenBank/DDBJ databases">
        <title>Caligus Genome Assembly.</title>
        <authorList>
            <person name="Gallardo-Escarate C."/>
        </authorList>
    </citation>
    <scope>NUCLEOTIDE SEQUENCE [LARGE SCALE GENOMIC DNA]</scope>
</reference>
<dbReference type="EMBL" id="CP045890">
    <property type="protein sequence ID" value="QQP57060.1"/>
    <property type="molecule type" value="Genomic_DNA"/>
</dbReference>
<dbReference type="AlphaFoldDB" id="A0A7T8KJE4"/>
<proteinExistence type="predicted"/>
<evidence type="ECO:0000313" key="2">
    <source>
        <dbReference type="Proteomes" id="UP000595437"/>
    </source>
</evidence>
<protein>
    <submittedName>
        <fullName evidence="1">Uncharacterized protein</fullName>
    </submittedName>
</protein>
<gene>
    <name evidence="1" type="ORF">FKW44_001924</name>
</gene>
<accession>A0A7T8KJE4</accession>
<dbReference type="Proteomes" id="UP000595437">
    <property type="component" value="Chromosome 1"/>
</dbReference>